<dbReference type="Proteomes" id="UP000694388">
    <property type="component" value="Unplaced"/>
</dbReference>
<dbReference type="Pfam" id="PF00103">
    <property type="entry name" value="Hormone_1"/>
    <property type="match status" value="1"/>
</dbReference>
<keyword evidence="7" id="KW-1185">Reference proteome</keyword>
<keyword evidence="3" id="KW-0964">Secreted</keyword>
<evidence type="ECO:0000256" key="3">
    <source>
        <dbReference type="ARBA" id="ARBA00022525"/>
    </source>
</evidence>
<dbReference type="InterPro" id="IPR018116">
    <property type="entry name" value="Somatotropin_CS"/>
</dbReference>
<dbReference type="InterPro" id="IPR009079">
    <property type="entry name" value="4_helix_cytokine-like_core"/>
</dbReference>
<comment type="similarity">
    <text evidence="2 4">Belongs to the somatotropin/prolactin family.</text>
</comment>
<dbReference type="SUPFAM" id="SSF47266">
    <property type="entry name" value="4-helical cytokines"/>
    <property type="match status" value="1"/>
</dbReference>
<dbReference type="PROSITE" id="PS00338">
    <property type="entry name" value="SOMATOTROPIN_2"/>
    <property type="match status" value="1"/>
</dbReference>
<reference evidence="6" key="2">
    <citation type="submission" date="2025-09" db="UniProtKB">
        <authorList>
            <consortium name="Ensembl"/>
        </authorList>
    </citation>
    <scope>IDENTIFICATION</scope>
</reference>
<accession>A0A8C4Q6R8</accession>
<organism evidence="6 7">
    <name type="scientific">Eptatretus burgeri</name>
    <name type="common">Inshore hagfish</name>
    <dbReference type="NCBI Taxonomy" id="7764"/>
    <lineage>
        <taxon>Eukaryota</taxon>
        <taxon>Metazoa</taxon>
        <taxon>Chordata</taxon>
        <taxon>Craniata</taxon>
        <taxon>Vertebrata</taxon>
        <taxon>Cyclostomata</taxon>
        <taxon>Myxini</taxon>
        <taxon>Myxiniformes</taxon>
        <taxon>Myxinidae</taxon>
        <taxon>Eptatretinae</taxon>
        <taxon>Eptatretus</taxon>
    </lineage>
</organism>
<comment type="subcellular location">
    <subcellularLocation>
        <location evidence="1 4">Secreted</location>
    </subcellularLocation>
</comment>
<evidence type="ECO:0000313" key="6">
    <source>
        <dbReference type="Ensembl" id="ENSEBUP00000010870.1"/>
    </source>
</evidence>
<feature type="signal peptide" evidence="5">
    <location>
        <begin position="1"/>
        <end position="26"/>
    </location>
</feature>
<evidence type="ECO:0000256" key="4">
    <source>
        <dbReference type="RuleBase" id="RU003618"/>
    </source>
</evidence>
<sequence>MCEASVRRKSITCGQVIIILLRGILALRSSKPVHRCTAVRAEGGRLLKEESEVKARWASYFERLYQADPPAAELDVQGVTIPIIDTPINCDPPLFVETQAVVNRLKWGKAPGICGIHVRLFKKQISIKSHFKADTLFFNPMQMIGRNFVPVRPNPVKIPATRQDYSLLHCFQKDAHKVHTYLKMLKCKRSQESNCN</sequence>
<keyword evidence="4" id="KW-0372">Hormone</keyword>
<dbReference type="Gene3D" id="1.20.1250.10">
    <property type="match status" value="1"/>
</dbReference>
<keyword evidence="5" id="KW-0732">Signal</keyword>
<dbReference type="GO" id="GO:0005179">
    <property type="term" value="F:hormone activity"/>
    <property type="evidence" value="ECO:0007669"/>
    <property type="project" value="UniProtKB-KW"/>
</dbReference>
<dbReference type="PRINTS" id="PR00836">
    <property type="entry name" value="SOMATOTROPIN"/>
</dbReference>
<protein>
    <submittedName>
        <fullName evidence="6">Uncharacterized protein</fullName>
    </submittedName>
</protein>
<evidence type="ECO:0000313" key="7">
    <source>
        <dbReference type="Proteomes" id="UP000694388"/>
    </source>
</evidence>
<reference evidence="6" key="1">
    <citation type="submission" date="2025-08" db="UniProtKB">
        <authorList>
            <consortium name="Ensembl"/>
        </authorList>
    </citation>
    <scope>IDENTIFICATION</scope>
</reference>
<feature type="chain" id="PRO_5034827805" evidence="5">
    <location>
        <begin position="27"/>
        <end position="196"/>
    </location>
</feature>
<evidence type="ECO:0000256" key="2">
    <source>
        <dbReference type="ARBA" id="ARBA00008474"/>
    </source>
</evidence>
<dbReference type="Ensembl" id="ENSEBUT00000011426.1">
    <property type="protein sequence ID" value="ENSEBUP00000010870.1"/>
    <property type="gene ID" value="ENSEBUG00000006986.1"/>
</dbReference>
<dbReference type="AlphaFoldDB" id="A0A8C4Q6R8"/>
<dbReference type="InterPro" id="IPR001400">
    <property type="entry name" value="Somatotropin/Prolactin"/>
</dbReference>
<evidence type="ECO:0000256" key="5">
    <source>
        <dbReference type="SAM" id="SignalP"/>
    </source>
</evidence>
<proteinExistence type="inferred from homology"/>
<dbReference type="GO" id="GO:0005576">
    <property type="term" value="C:extracellular region"/>
    <property type="evidence" value="ECO:0007669"/>
    <property type="project" value="UniProtKB-SubCell"/>
</dbReference>
<name>A0A8C4Q6R8_EPTBU</name>
<evidence type="ECO:0000256" key="1">
    <source>
        <dbReference type="ARBA" id="ARBA00004613"/>
    </source>
</evidence>